<dbReference type="PANTHER" id="PTHR10961">
    <property type="entry name" value="PEROXISOMAL SARCOSINE OXIDASE"/>
    <property type="match status" value="1"/>
</dbReference>
<dbReference type="GO" id="GO:0050660">
    <property type="term" value="F:flavin adenine dinucleotide binding"/>
    <property type="evidence" value="ECO:0007669"/>
    <property type="project" value="InterPro"/>
</dbReference>
<dbReference type="Proteomes" id="UP000191522">
    <property type="component" value="Unassembled WGS sequence"/>
</dbReference>
<dbReference type="InterPro" id="IPR006076">
    <property type="entry name" value="FAD-dep_OxRdtase"/>
</dbReference>
<keyword evidence="4" id="KW-0274">FAD</keyword>
<evidence type="ECO:0000256" key="1">
    <source>
        <dbReference type="ARBA" id="ARBA00001974"/>
    </source>
</evidence>
<reference evidence="8" key="1">
    <citation type="journal article" date="2017" name="Nat. Microbiol.">
        <title>Global analysis of biosynthetic gene clusters reveals vast potential of secondary metabolite production in Penicillium species.</title>
        <authorList>
            <person name="Nielsen J.C."/>
            <person name="Grijseels S."/>
            <person name="Prigent S."/>
            <person name="Ji B."/>
            <person name="Dainat J."/>
            <person name="Nielsen K.F."/>
            <person name="Frisvad J.C."/>
            <person name="Workman M."/>
            <person name="Nielsen J."/>
        </authorList>
    </citation>
    <scope>NUCLEOTIDE SEQUENCE [LARGE SCALE GENOMIC DNA]</scope>
    <source>
        <strain evidence="8">IBT 11843</strain>
    </source>
</reference>
<evidence type="ECO:0000259" key="6">
    <source>
        <dbReference type="Pfam" id="PF01266"/>
    </source>
</evidence>
<dbReference type="PANTHER" id="PTHR10961:SF37">
    <property type="entry name" value="FAD DEPENDENT OXIDOREDUCTASE DOMAIN-CONTAINING PROTEIN"/>
    <property type="match status" value="1"/>
</dbReference>
<dbReference type="OMA" id="NEAIHFW"/>
<accession>A0A1V6PFZ5</accession>
<comment type="similarity">
    <text evidence="2">Belongs to the MSOX/MTOX family.</text>
</comment>
<dbReference type="AlphaFoldDB" id="A0A1V6PFZ5"/>
<dbReference type="STRING" id="69771.A0A1V6PFZ5"/>
<feature type="domain" description="FAD dependent oxidoreductase" evidence="6">
    <location>
        <begin position="41"/>
        <end position="424"/>
    </location>
</feature>
<dbReference type="GO" id="GO:0051698">
    <property type="term" value="F:saccharopine oxidase activity"/>
    <property type="evidence" value="ECO:0007669"/>
    <property type="project" value="TreeGrafter"/>
</dbReference>
<dbReference type="InterPro" id="IPR045170">
    <property type="entry name" value="MTOX"/>
</dbReference>
<keyword evidence="5" id="KW-0560">Oxidoreductase</keyword>
<organism evidence="7 8">
    <name type="scientific">Penicillium decumbens</name>
    <dbReference type="NCBI Taxonomy" id="69771"/>
    <lineage>
        <taxon>Eukaryota</taxon>
        <taxon>Fungi</taxon>
        <taxon>Dikarya</taxon>
        <taxon>Ascomycota</taxon>
        <taxon>Pezizomycotina</taxon>
        <taxon>Eurotiomycetes</taxon>
        <taxon>Eurotiomycetidae</taxon>
        <taxon>Eurotiales</taxon>
        <taxon>Aspergillaceae</taxon>
        <taxon>Penicillium</taxon>
    </lineage>
</organism>
<dbReference type="GO" id="GO:0008115">
    <property type="term" value="F:sarcosine oxidase activity"/>
    <property type="evidence" value="ECO:0007669"/>
    <property type="project" value="TreeGrafter"/>
</dbReference>
<protein>
    <recommendedName>
        <fullName evidence="6">FAD dependent oxidoreductase domain-containing protein</fullName>
    </recommendedName>
</protein>
<dbReference type="SUPFAM" id="SSF51905">
    <property type="entry name" value="FAD/NAD(P)-binding domain"/>
    <property type="match status" value="1"/>
</dbReference>
<dbReference type="InterPro" id="IPR036188">
    <property type="entry name" value="FAD/NAD-bd_sf"/>
</dbReference>
<evidence type="ECO:0000313" key="8">
    <source>
        <dbReference type="Proteomes" id="UP000191522"/>
    </source>
</evidence>
<proteinExistence type="inferred from homology"/>
<gene>
    <name evidence="7" type="ORF">PENDEC_c006G06590</name>
</gene>
<keyword evidence="8" id="KW-1185">Reference proteome</keyword>
<dbReference type="Gene3D" id="3.30.9.10">
    <property type="entry name" value="D-Amino Acid Oxidase, subunit A, domain 2"/>
    <property type="match status" value="1"/>
</dbReference>
<name>A0A1V6PFZ5_PENDC</name>
<comment type="caution">
    <text evidence="7">The sequence shown here is derived from an EMBL/GenBank/DDBJ whole genome shotgun (WGS) entry which is preliminary data.</text>
</comment>
<comment type="cofactor">
    <cofactor evidence="1">
        <name>FAD</name>
        <dbReference type="ChEBI" id="CHEBI:57692"/>
    </cofactor>
</comment>
<dbReference type="EMBL" id="MDYL01000006">
    <property type="protein sequence ID" value="OQD75647.1"/>
    <property type="molecule type" value="Genomic_DNA"/>
</dbReference>
<dbReference type="Gene3D" id="3.50.50.60">
    <property type="entry name" value="FAD/NAD(P)-binding domain"/>
    <property type="match status" value="1"/>
</dbReference>
<dbReference type="OrthoDB" id="2219495at2759"/>
<evidence type="ECO:0000256" key="4">
    <source>
        <dbReference type="ARBA" id="ARBA00022827"/>
    </source>
</evidence>
<dbReference type="Pfam" id="PF01266">
    <property type="entry name" value="DAO"/>
    <property type="match status" value="1"/>
</dbReference>
<sequence>MIRQSGEQPWAMMVTPPRRHSIPYHVISNPQSKSVNMESEILIVGAGIFGISTAYHLAKRSSNPASITVLDRFPAPSQDAASTDVNKIIRADYSSSLYMELGLEAIQAWKNDPLFKDSGVYHQTGWIMMDEQGSDLAGRIRANFRDLFGSDPWQPMSEDEVRSGWGGVLKNADLSPFGSFFFNPLAGWADAGRALTIMANEVIRMGVRYQVGEATRLVLGKGGIKGVETKSGDLYSADKVLLCTGAWTSQLMSPVEAELKMPQTDRIESQASATGVCVAHFQLSDAERKLYDQLPVYVYGEQGEVIPPTDTGLLKFTTTQSFKNTKNGYSVPPSWDAPGTFTLREVPENLRKQCIDSIRPRLPKIFDSDRQVDHFRLCWDAITPDQHPLITQHPDTRLSHLYLAIGGSFHCWKFLPIIGRYVTNMLDGASNGADRDNAWAWKKSRQGQGVHGSLMPSKELNEYT</sequence>
<evidence type="ECO:0000256" key="5">
    <source>
        <dbReference type="ARBA" id="ARBA00023002"/>
    </source>
</evidence>
<evidence type="ECO:0000313" key="7">
    <source>
        <dbReference type="EMBL" id="OQD75647.1"/>
    </source>
</evidence>
<evidence type="ECO:0000256" key="2">
    <source>
        <dbReference type="ARBA" id="ARBA00010989"/>
    </source>
</evidence>
<keyword evidence="3" id="KW-0285">Flavoprotein</keyword>
<evidence type="ECO:0000256" key="3">
    <source>
        <dbReference type="ARBA" id="ARBA00022630"/>
    </source>
</evidence>